<comment type="caution">
    <text evidence="6">The sequence shown here is derived from an EMBL/GenBank/DDBJ whole genome shotgun (WGS) entry which is preliminary data.</text>
</comment>
<evidence type="ECO:0000313" key="5">
    <source>
        <dbReference type="EMBL" id="KAG2982817.1"/>
    </source>
</evidence>
<evidence type="ECO:0000313" key="6">
    <source>
        <dbReference type="EMBL" id="RAW43487.1"/>
    </source>
</evidence>
<evidence type="ECO:0000313" key="3">
    <source>
        <dbReference type="EMBL" id="KAG2883847.1"/>
    </source>
</evidence>
<evidence type="ECO:0000313" key="4">
    <source>
        <dbReference type="EMBL" id="KAG2934892.1"/>
    </source>
</evidence>
<accession>A0A329T2K8</accession>
<dbReference type="Proteomes" id="UP000697107">
    <property type="component" value="Unassembled WGS sequence"/>
</dbReference>
<feature type="compositionally biased region" description="Basic and acidic residues" evidence="1">
    <location>
        <begin position="86"/>
        <end position="109"/>
    </location>
</feature>
<dbReference type="EMBL" id="RCMK01000346">
    <property type="protein sequence ID" value="KAG2934892.1"/>
    <property type="molecule type" value="Genomic_DNA"/>
</dbReference>
<dbReference type="VEuPathDB" id="FungiDB:PC110_g442"/>
<evidence type="ECO:0000259" key="2">
    <source>
        <dbReference type="Pfam" id="PF07727"/>
    </source>
</evidence>
<evidence type="ECO:0000313" key="7">
    <source>
        <dbReference type="Proteomes" id="UP000251314"/>
    </source>
</evidence>
<dbReference type="OrthoDB" id="107791at2759"/>
<feature type="domain" description="Reverse transcriptase Ty1/copia-type" evidence="2">
    <location>
        <begin position="4"/>
        <end position="84"/>
    </location>
</feature>
<proteinExistence type="predicted"/>
<dbReference type="EMBL" id="RCMI01001539">
    <property type="protein sequence ID" value="KAG2883847.1"/>
    <property type="molecule type" value="Genomic_DNA"/>
</dbReference>
<evidence type="ECO:0000256" key="1">
    <source>
        <dbReference type="SAM" id="MobiDB-lite"/>
    </source>
</evidence>
<keyword evidence="7" id="KW-1185">Reference proteome</keyword>
<dbReference type="Pfam" id="PF07727">
    <property type="entry name" value="RVT_2"/>
    <property type="match status" value="1"/>
</dbReference>
<dbReference type="Proteomes" id="UP000774804">
    <property type="component" value="Unassembled WGS sequence"/>
</dbReference>
<dbReference type="Proteomes" id="UP000251314">
    <property type="component" value="Unassembled WGS sequence"/>
</dbReference>
<reference evidence="6 7" key="1">
    <citation type="submission" date="2018-01" db="EMBL/GenBank/DDBJ databases">
        <title>Draft genome of the strawberry crown rot pathogen Phytophthora cactorum.</title>
        <authorList>
            <person name="Armitage A.D."/>
            <person name="Lysoe E."/>
            <person name="Nellist C.F."/>
            <person name="Harrison R.J."/>
            <person name="Brurberg M.B."/>
        </authorList>
    </citation>
    <scope>NUCLEOTIDE SEQUENCE [LARGE SCALE GENOMIC DNA]</scope>
    <source>
        <strain evidence="6 7">10300</strain>
    </source>
</reference>
<dbReference type="Proteomes" id="UP000736787">
    <property type="component" value="Unassembled WGS sequence"/>
</dbReference>
<dbReference type="EMBL" id="RCML01000271">
    <property type="protein sequence ID" value="KAG2982817.1"/>
    <property type="molecule type" value="Genomic_DNA"/>
</dbReference>
<gene>
    <name evidence="6" type="ORF">PC110_g442</name>
    <name evidence="3" type="ORF">PC115_g21501</name>
    <name evidence="4" type="ORF">PC117_g12533</name>
    <name evidence="5" type="ORF">PC118_g9769</name>
</gene>
<name>A0A329T2K8_9STRA</name>
<sequence length="109" mass="12422">MGMIYLTVYVDGIVIAAKLSDIEIVARELSAKLEVKDLGRVKHLLGMEINFKPGVILCTSQTAYVERLASRFRMKNARTVRSPQMHNERMPAIEKDTSKINDDHYRTGR</sequence>
<dbReference type="InterPro" id="IPR013103">
    <property type="entry name" value="RVT_2"/>
</dbReference>
<reference evidence="3" key="2">
    <citation type="submission" date="2018-10" db="EMBL/GenBank/DDBJ databases">
        <title>Effector identification in a new, highly contiguous assembly of the strawberry crown rot pathogen Phytophthora cactorum.</title>
        <authorList>
            <person name="Armitage A.D."/>
            <person name="Nellist C.F."/>
            <person name="Bates H."/>
            <person name="Vickerstaff R.J."/>
            <person name="Harrison R.J."/>
        </authorList>
    </citation>
    <scope>NUCLEOTIDE SEQUENCE</scope>
    <source>
        <strain evidence="3">4032</strain>
        <strain evidence="4">4040</strain>
        <strain evidence="5">P415</strain>
    </source>
</reference>
<dbReference type="EMBL" id="MJFZ01000004">
    <property type="protein sequence ID" value="RAW43487.1"/>
    <property type="molecule type" value="Genomic_DNA"/>
</dbReference>
<organism evidence="6 7">
    <name type="scientific">Phytophthora cactorum</name>
    <dbReference type="NCBI Taxonomy" id="29920"/>
    <lineage>
        <taxon>Eukaryota</taxon>
        <taxon>Sar</taxon>
        <taxon>Stramenopiles</taxon>
        <taxon>Oomycota</taxon>
        <taxon>Peronosporomycetes</taxon>
        <taxon>Peronosporales</taxon>
        <taxon>Peronosporaceae</taxon>
        <taxon>Phytophthora</taxon>
    </lineage>
</organism>
<dbReference type="AlphaFoldDB" id="A0A329T2K8"/>
<protein>
    <recommendedName>
        <fullName evidence="2">Reverse transcriptase Ty1/copia-type domain-containing protein</fullName>
    </recommendedName>
</protein>
<feature type="region of interest" description="Disordered" evidence="1">
    <location>
        <begin position="79"/>
        <end position="109"/>
    </location>
</feature>